<dbReference type="PANTHER" id="PTHR43163:SF6">
    <property type="entry name" value="DIPEPTIDE TRANSPORT SYSTEM PERMEASE PROTEIN DPPB-RELATED"/>
    <property type="match status" value="1"/>
</dbReference>
<protein>
    <submittedName>
        <fullName evidence="9">ABC transporter permease</fullName>
    </submittedName>
</protein>
<dbReference type="PANTHER" id="PTHR43163">
    <property type="entry name" value="DIPEPTIDE TRANSPORT SYSTEM PERMEASE PROTEIN DPPB-RELATED"/>
    <property type="match status" value="1"/>
</dbReference>
<keyword evidence="5 7" id="KW-1133">Transmembrane helix</keyword>
<evidence type="ECO:0000256" key="7">
    <source>
        <dbReference type="RuleBase" id="RU363032"/>
    </source>
</evidence>
<keyword evidence="6 7" id="KW-0472">Membrane</keyword>
<keyword evidence="3" id="KW-1003">Cell membrane</keyword>
<accession>A0A398D3M3</accession>
<reference evidence="9 10" key="1">
    <citation type="submission" date="2018-09" db="EMBL/GenBank/DDBJ databases">
        <title>Discovery and Ecogenomic Context for Candidatus Cryosericales, a Global Caldiserica Order Active in Thawing Permafrost.</title>
        <authorList>
            <person name="Martinez M.A."/>
            <person name="Woodcroft B.J."/>
            <person name="Ignacio Espinoza J.C."/>
            <person name="Zayed A."/>
            <person name="Singleton C.M."/>
            <person name="Boyd J."/>
            <person name="Li Y.-F."/>
            <person name="Purvine S."/>
            <person name="Maughan H."/>
            <person name="Hodgkins S.B."/>
            <person name="Anderson D."/>
            <person name="Sederholm M."/>
            <person name="Temperton B."/>
            <person name="Saleska S.R."/>
            <person name="Tyson G.W."/>
            <person name="Rich V.I."/>
        </authorList>
    </citation>
    <scope>NUCLEOTIDE SEQUENCE [LARGE SCALE GENOMIC DNA]</scope>
    <source>
        <strain evidence="9 10">SMC7</strain>
    </source>
</reference>
<feature type="transmembrane region" description="Helical" evidence="7">
    <location>
        <begin position="228"/>
        <end position="254"/>
    </location>
</feature>
<name>A0A398D3M3_9BACT</name>
<evidence type="ECO:0000256" key="1">
    <source>
        <dbReference type="ARBA" id="ARBA00004651"/>
    </source>
</evidence>
<dbReference type="AlphaFoldDB" id="A0A398D3M3"/>
<evidence type="ECO:0000259" key="8">
    <source>
        <dbReference type="PROSITE" id="PS50928"/>
    </source>
</evidence>
<dbReference type="Pfam" id="PF00528">
    <property type="entry name" value="BPD_transp_1"/>
    <property type="match status" value="1"/>
</dbReference>
<evidence type="ECO:0000256" key="4">
    <source>
        <dbReference type="ARBA" id="ARBA00022692"/>
    </source>
</evidence>
<evidence type="ECO:0000256" key="5">
    <source>
        <dbReference type="ARBA" id="ARBA00022989"/>
    </source>
</evidence>
<comment type="caution">
    <text evidence="9">The sequence shown here is derived from an EMBL/GenBank/DDBJ whole genome shotgun (WGS) entry which is preliminary data.</text>
</comment>
<evidence type="ECO:0000256" key="6">
    <source>
        <dbReference type="ARBA" id="ARBA00023136"/>
    </source>
</evidence>
<dbReference type="InterPro" id="IPR035906">
    <property type="entry name" value="MetI-like_sf"/>
</dbReference>
<evidence type="ECO:0000256" key="2">
    <source>
        <dbReference type="ARBA" id="ARBA00022448"/>
    </source>
</evidence>
<proteinExistence type="inferred from homology"/>
<evidence type="ECO:0000256" key="3">
    <source>
        <dbReference type="ARBA" id="ARBA00022475"/>
    </source>
</evidence>
<dbReference type="GO" id="GO:0055085">
    <property type="term" value="P:transmembrane transport"/>
    <property type="evidence" value="ECO:0007669"/>
    <property type="project" value="InterPro"/>
</dbReference>
<keyword evidence="2 7" id="KW-0813">Transport</keyword>
<feature type="transmembrane region" description="Helical" evidence="7">
    <location>
        <begin position="9"/>
        <end position="30"/>
    </location>
</feature>
<dbReference type="OrthoDB" id="9809425at2"/>
<dbReference type="Pfam" id="PF19300">
    <property type="entry name" value="BPD_transp_1_N"/>
    <property type="match status" value="1"/>
</dbReference>
<evidence type="ECO:0000313" key="9">
    <source>
        <dbReference type="EMBL" id="RIE06877.1"/>
    </source>
</evidence>
<feature type="domain" description="ABC transmembrane type-1" evidence="8">
    <location>
        <begin position="96"/>
        <end position="297"/>
    </location>
</feature>
<organism evidence="9 10">
    <name type="scientific">Candidatus Cryosericum terrychapinii</name>
    <dbReference type="NCBI Taxonomy" id="2290919"/>
    <lineage>
        <taxon>Bacteria</taxon>
        <taxon>Pseudomonadati</taxon>
        <taxon>Caldisericota/Cryosericota group</taxon>
        <taxon>Candidatus Cryosericota</taxon>
        <taxon>Candidatus Cryosericia</taxon>
        <taxon>Candidatus Cryosericales</taxon>
        <taxon>Candidatus Cryosericaceae</taxon>
        <taxon>Candidatus Cryosericum</taxon>
    </lineage>
</organism>
<sequence>MRNYIIRRLLLLILVLWGVTLVTFILMHVVPGDPAKVLLGKLSGNEVLVTKLRHQLGLDKPLIVQYFEFVKGILRGNLGNSYKFKASVMSLILERMPATIKLTFGALIIGLLVGLSSGIISAVRRYSVWDTFSMLFAFIGVSMPVFWLAMLLQLLFAVKLGWFHVSGFEGLRDLILPSVTLGLIYSASIARMTRSSILEVIRMDYVRTARAKGASERIVFSRHVFRNALIPIVTMIGMQFGGLLTGAALTETVFQIPGVGKLLINSTLDLDYPMIQGGVMFVAIVFVLVNLFVDVLYAYLDPTIRYD</sequence>
<evidence type="ECO:0000313" key="10">
    <source>
        <dbReference type="Proteomes" id="UP000266328"/>
    </source>
</evidence>
<feature type="transmembrane region" description="Helical" evidence="7">
    <location>
        <begin position="135"/>
        <end position="162"/>
    </location>
</feature>
<dbReference type="SUPFAM" id="SSF161098">
    <property type="entry name" value="MetI-like"/>
    <property type="match status" value="1"/>
</dbReference>
<dbReference type="InterPro" id="IPR000515">
    <property type="entry name" value="MetI-like"/>
</dbReference>
<dbReference type="InterPro" id="IPR045621">
    <property type="entry name" value="BPD_transp_1_N"/>
</dbReference>
<dbReference type="CDD" id="cd06261">
    <property type="entry name" value="TM_PBP2"/>
    <property type="match status" value="1"/>
</dbReference>
<dbReference type="PROSITE" id="PS50928">
    <property type="entry name" value="ABC_TM1"/>
    <property type="match status" value="1"/>
</dbReference>
<keyword evidence="4 7" id="KW-0812">Transmembrane</keyword>
<dbReference type="Proteomes" id="UP000266328">
    <property type="component" value="Unassembled WGS sequence"/>
</dbReference>
<feature type="transmembrane region" description="Helical" evidence="7">
    <location>
        <begin position="102"/>
        <end position="123"/>
    </location>
</feature>
<dbReference type="RefSeq" id="WP_119088432.1">
    <property type="nucleotide sequence ID" value="NZ_QXIS01000002.1"/>
</dbReference>
<keyword evidence="10" id="KW-1185">Reference proteome</keyword>
<dbReference type="GO" id="GO:0005886">
    <property type="term" value="C:plasma membrane"/>
    <property type="evidence" value="ECO:0007669"/>
    <property type="project" value="UniProtKB-SubCell"/>
</dbReference>
<gene>
    <name evidence="9" type="ORF">SMC7_00510</name>
</gene>
<feature type="transmembrane region" description="Helical" evidence="7">
    <location>
        <begin position="274"/>
        <end position="300"/>
    </location>
</feature>
<comment type="subcellular location">
    <subcellularLocation>
        <location evidence="1 7">Cell membrane</location>
        <topology evidence="1 7">Multi-pass membrane protein</topology>
    </subcellularLocation>
</comment>
<feature type="transmembrane region" description="Helical" evidence="7">
    <location>
        <begin position="174"/>
        <end position="193"/>
    </location>
</feature>
<dbReference type="Gene3D" id="1.10.3720.10">
    <property type="entry name" value="MetI-like"/>
    <property type="match status" value="1"/>
</dbReference>
<dbReference type="EMBL" id="QXIS01000002">
    <property type="protein sequence ID" value="RIE06877.1"/>
    <property type="molecule type" value="Genomic_DNA"/>
</dbReference>
<comment type="similarity">
    <text evidence="7">Belongs to the binding-protein-dependent transport system permease family.</text>
</comment>